<comment type="caution">
    <text evidence="1">The sequence shown here is derived from an EMBL/GenBank/DDBJ whole genome shotgun (WGS) entry which is preliminary data.</text>
</comment>
<dbReference type="EMBL" id="LAZR01052360">
    <property type="protein sequence ID" value="KKK83141.1"/>
    <property type="molecule type" value="Genomic_DNA"/>
</dbReference>
<proteinExistence type="predicted"/>
<sequence length="58" mass="7023">MTRHQIKVLLIDLFEVIDYDIYNELSGKITPESEEPEDDDVEELIRIVEDWLTWEEEK</sequence>
<reference evidence="1" key="1">
    <citation type="journal article" date="2015" name="Nature">
        <title>Complex archaea that bridge the gap between prokaryotes and eukaryotes.</title>
        <authorList>
            <person name="Spang A."/>
            <person name="Saw J.H."/>
            <person name="Jorgensen S.L."/>
            <person name="Zaremba-Niedzwiedzka K."/>
            <person name="Martijn J."/>
            <person name="Lind A.E."/>
            <person name="van Eijk R."/>
            <person name="Schleper C."/>
            <person name="Guy L."/>
            <person name="Ettema T.J."/>
        </authorList>
    </citation>
    <scope>NUCLEOTIDE SEQUENCE</scope>
</reference>
<organism evidence="1">
    <name type="scientific">marine sediment metagenome</name>
    <dbReference type="NCBI Taxonomy" id="412755"/>
    <lineage>
        <taxon>unclassified sequences</taxon>
        <taxon>metagenomes</taxon>
        <taxon>ecological metagenomes</taxon>
    </lineage>
</organism>
<protein>
    <submittedName>
        <fullName evidence="1">Uncharacterized protein</fullName>
    </submittedName>
</protein>
<evidence type="ECO:0000313" key="1">
    <source>
        <dbReference type="EMBL" id="KKK83141.1"/>
    </source>
</evidence>
<gene>
    <name evidence="1" type="ORF">LCGC14_2796370</name>
</gene>
<dbReference type="AlphaFoldDB" id="A0A0F9BFF1"/>
<name>A0A0F9BFF1_9ZZZZ</name>
<accession>A0A0F9BFF1</accession>